<proteinExistence type="predicted"/>
<evidence type="ECO:0000256" key="1">
    <source>
        <dbReference type="SAM" id="MobiDB-lite"/>
    </source>
</evidence>
<evidence type="ECO:0000313" key="2">
    <source>
        <dbReference type="EMBL" id="SBT68921.1"/>
    </source>
</evidence>
<protein>
    <submittedName>
        <fullName evidence="2">Uncharacterized protein</fullName>
    </submittedName>
</protein>
<sequence length="115" mass="12480">MLRASPGLVVGAATARRRHAVRRYQRPGRSAARRGDVGSPARVAADPSGRAAVSLSLVTDPGIRVPRGDDDRVVDLSDDLVVLPEQTTDDTDHGWGERPGRDDDWLLAERPPHWG</sequence>
<organism evidence="2 3">
    <name type="scientific">Micromonospora sediminicola</name>
    <dbReference type="NCBI Taxonomy" id="946078"/>
    <lineage>
        <taxon>Bacteria</taxon>
        <taxon>Bacillati</taxon>
        <taxon>Actinomycetota</taxon>
        <taxon>Actinomycetes</taxon>
        <taxon>Micromonosporales</taxon>
        <taxon>Micromonosporaceae</taxon>
        <taxon>Micromonospora</taxon>
    </lineage>
</organism>
<feature type="region of interest" description="Disordered" evidence="1">
    <location>
        <begin position="19"/>
        <end position="48"/>
    </location>
</feature>
<dbReference type="EMBL" id="FLRH01000004">
    <property type="protein sequence ID" value="SBT68921.1"/>
    <property type="molecule type" value="Genomic_DNA"/>
</dbReference>
<keyword evidence="3" id="KW-1185">Reference proteome</keyword>
<evidence type="ECO:0000313" key="3">
    <source>
        <dbReference type="Proteomes" id="UP000199558"/>
    </source>
</evidence>
<feature type="region of interest" description="Disordered" evidence="1">
    <location>
        <begin position="84"/>
        <end position="115"/>
    </location>
</feature>
<dbReference type="AlphaFoldDB" id="A0A1A9BIM8"/>
<reference evidence="3" key="1">
    <citation type="submission" date="2016-06" db="EMBL/GenBank/DDBJ databases">
        <authorList>
            <person name="Varghese N."/>
            <person name="Submissions Spin"/>
        </authorList>
    </citation>
    <scope>NUCLEOTIDE SEQUENCE [LARGE SCALE GENOMIC DNA]</scope>
    <source>
        <strain evidence="3">DSM 45794</strain>
    </source>
</reference>
<dbReference type="Proteomes" id="UP000199558">
    <property type="component" value="Unassembled WGS sequence"/>
</dbReference>
<gene>
    <name evidence="2" type="ORF">GA0070622_6036</name>
</gene>
<feature type="compositionally biased region" description="Basic and acidic residues" evidence="1">
    <location>
        <begin position="90"/>
        <end position="104"/>
    </location>
</feature>
<name>A0A1A9BIM8_9ACTN</name>
<accession>A0A1A9BIM8</accession>